<evidence type="ECO:0000256" key="1">
    <source>
        <dbReference type="ARBA" id="ARBA00009970"/>
    </source>
</evidence>
<evidence type="ECO:0000259" key="8">
    <source>
        <dbReference type="PROSITE" id="PS51157"/>
    </source>
</evidence>
<feature type="region of interest" description="Disordered" evidence="7">
    <location>
        <begin position="1533"/>
        <end position="1558"/>
    </location>
</feature>
<dbReference type="CDD" id="cd19681">
    <property type="entry name" value="UBR-box_BIG_like"/>
    <property type="match status" value="1"/>
</dbReference>
<dbReference type="InterPro" id="IPR003126">
    <property type="entry name" value="Znf_UBR"/>
</dbReference>
<evidence type="ECO:0000256" key="4">
    <source>
        <dbReference type="ARBA" id="ARBA00022833"/>
    </source>
</evidence>
<dbReference type="PANTHER" id="PTHR21725">
    <property type="entry name" value="E3 UBIQUITIN-PROTEIN LIGASE UBR4"/>
    <property type="match status" value="1"/>
</dbReference>
<dbReference type="InterPro" id="IPR025704">
    <property type="entry name" value="E3_Ub_ligase_UBR4_C"/>
</dbReference>
<protein>
    <submittedName>
        <fullName evidence="10">Auxin transport protein BIG-like</fullName>
    </submittedName>
</protein>
<dbReference type="InterPro" id="IPR045189">
    <property type="entry name" value="UBR4-like"/>
</dbReference>
<proteinExistence type="inferred from homology"/>
<feature type="compositionally biased region" description="Low complexity" evidence="7">
    <location>
        <begin position="3216"/>
        <end position="3228"/>
    </location>
</feature>
<reference evidence="9" key="1">
    <citation type="journal article" date="2014" name="Nat. Commun.">
        <title>The emerging biofuel crop Camelina sativa retains a highly undifferentiated hexaploid genome structure.</title>
        <authorList>
            <person name="Kagale S."/>
            <person name="Koh C."/>
            <person name="Nixon J."/>
            <person name="Bollina V."/>
            <person name="Clarke W.E."/>
            <person name="Tuteja R."/>
            <person name="Spillane C."/>
            <person name="Robinson S.J."/>
            <person name="Links M.G."/>
            <person name="Clarke C."/>
            <person name="Higgins E.E."/>
            <person name="Huebert T."/>
            <person name="Sharpe A.G."/>
            <person name="Parkin I.A."/>
        </authorList>
    </citation>
    <scope>NUCLEOTIDE SEQUENCE [LARGE SCALE GENOMIC DNA]</scope>
    <source>
        <strain evidence="9">cv. DH55</strain>
    </source>
</reference>
<dbReference type="PROSITE" id="PS51157">
    <property type="entry name" value="ZF_UBR"/>
    <property type="match status" value="1"/>
</dbReference>
<sequence>MADDLANLCRFLFDDTAFPSLSSSASSDLFSRRLRSDDSIKRGLRSFYLLLRWGIAPIGGDDADDDSSGNSKLRFQTWSDSQVQSLVSISQAILLLSRSLLVDQLEPIVLGVIQEVMEFSLSFLEKSNFRQNDLKIQINMEVLLEIASFDASEKQYDILPAVSPVEVAQLWPAFSGEYDNMESYSLVKCTFQGGRCSNEEKPVDRLLITLMSECIESDVQAQSLVKPSFQQDCRNLNPLTRHLAVVHLGCVFRLIMVCKELVQLPSVLDEKTVDQGFLDKLSFCLRILKLLGILSKDVQSIENDGSLLQAVASFTDAFPKLFKVFSEFANHTATEGNIESLSLALVEGFLNLIQLIFGKSSVFQNVQACVSASILNNLDASVWRYDASSCNLSPPLAYFPRSVIYTLKLIQDLKRQPYHIQDLRILESEVTYDNTNPSVDSVYLHLRQERIPLLKCFTVEDIMRVIFPSSSQWMDDCFHLVYFLHREGVKLRPKVERTYSSLRSNSFAEVESQISHDDEALFGNLFSEGSRSLCSIEPNDQPPVSVSSNLPLQAARELLNFLRTCILCQEWVPSIYEDGCKKLDTSHIDILLNIVGCSIEDKASDGGCMLQDEGKPGHVAFELLLNLLRSRALSDSLESYLFQQILVVENTDFSYNDKTLALLAHTLLCRPGLAGAQLRAKIYDGFANFIAERARSICAEALSLKELTACLPSAFHIEILLMAFHLSSEEEKAKFSNLVASCLHKVDTPSGICDGPQLSSWAMLISRLLVLLQHMLLHPNTCPISLMLDLRSKLREVRSCGGNLHVTIGDHLSSWASVVARGITDSWAEEESVSHLMSQMIDFSPHPPTFQNDVSAAKTLNLNYGDLSASLSRVLGLWKGKKAGKVEDLLVERYIFLLSWDIARINCALDSQPSLHFNYQELDISSSVDLICTSHLLVGDINVAGKNIELRNILIGVLSQLQAAPEQVVEDLGWDFIRGGSWLSLLLYFLDGGVWGYCKNNSCSEIDPFWRECASIDANYFAAAEGVVSYLMETGDITELLRMLSSLVSKYLRVYKKAFLATFSAWNHHGHSSPSLLLLKHTQFGKSLQGEYVKIGDNSLHLQCIFYLSKLDALGDGRGSGVLWKVFWEFMVHGFPTSLQTSSAILLSCILSIRCIVLTIDGLLKLGNSKEKFGVDTCVLHQILDSIMIIKFDQVFENFHGKCEEIRQYICAALQLPDLTELFLMKDMEGFVRDICAEQIDRSHVLEGVITKIVDVMDSLSKDSSKSDIFKFYLGVDAVSEPTREFYQLQRGDLSVFIDSLDYCSLEPVNIKVLNFLVDLLSVAPSTDLRRKVQQNFIDMDLITLSGWLERRLLGSFIEEIDGKKTAKGNSLSFREAAMNFINCLVSSTDDLQTRELQNHLFEAMLISLDTAFLSFDTHMAMSYFNFVLQLAREDNLMKMVLKRTIMLMQKLAADEKLLPGLKFLFGVIGTLLSNRSPSHGESSCWQSLTSNKNTATGPLVPKLSGTAKKSDTLALPVDQEGSSISLECDVTSVDEDEDDGTSDGEMASLDKEDEEDANSERYLASKVCTFTSSGSNFMEQHWYFCYTCDLTVSKGCCSVCAKVCHRGHRVVYSRSSRFFCDCGAGGVRGSSCQCLKPRKFNDIGSAPARGTNNFQSFLPLSEDAEQLAESDSDVEEDGLGEENHVVLSIPKETQYKMSLLLEELGIEDRVLELFSSLLPSITSKRDSGLSKDKQVNLGKEKVLSFDTDLLQLKKAYKSGSLDLKIKADYANSKDLKSLLANGSLVKSLLSVSVRGRLAVGEGDKVAIFDVGQLIGQATIAPINADKANVKPLSRNIVRFEIVHLAFNPVVENYLAVAGLEDCQILTLNHRGEVIDRLAVELALQGAYIRRIEWVPASQVQLMVVTNKFVKIYDLSQDSISPTQYFTLPNDMIVDATLFVAARGRVFLLVLSEQGNLYRFELSWGGNAGATPLKEIVQITGKDVTGKGASVYFSSTYRLIFISYHNGSSFMGRLSSDATSLTETSGLFEEDSDCKQKVAGLHRWRELLAGSGLFICFSSVNSNAALAVSLRGDGVFAQNLRHPTGSSSPMVGITAYKPLSKDNIHCLVLHDDGSLQIYSHARSGVDADSNFTAEKVKKLGSKILNNKAYAGAKPEFPLDFFEKRKDENAAGIIKYSSESEENSSDMSQKTRDIQLVSYLEWEKGASYIDFVRRQYKASQSIRSANQKSRTHRSDFLALKYSLRWKRRSSRTSKGGLQSFELGSWVTELILSACSQSIRSEMCTLISLLSAQSSPRRYRLINLLIGLLPATLAAGESSAEYFELLFKMIETQDALLFLTVRGCLTTICKLISQEVGNIESLERSLQIDISQGFTLHKLLELLGKFLEVPNIRSRFMRDNLLSHVLEALIVIRGLIVQKTKLINDCNRLLKDLLDGLLLESIENKRQFIRACVSGLQTHAEEKKGRTCLFILEQLCNLICPSKPEAVYMLILNKSHTQEEFIRGSMTKNPYSSAEIGPLMRDVKNKICQQLDLLGLLEDDYGMELLVAGNIISLDLSIAQVYELVWKKSNQSTTSLTNSALLASNSAPSRDFPPMTVTYRLQGLDGEATEPMIKELEEDREESQDPEIEFAIAGAVREYGGLEILLDMIKSLRDDFKSNQEEMVAVLDLLNHCCKIRENRRALLRLGALSVLLETARRAFSVDAMEPAEGILLIVESLTLEANESDSISATESALTVSNEETGTWEQAKKIVLMFLERLSHPSGLKKSNKQQRNTEMVARILPYLTYGEPAAMEALIEHFSPYLQNWSEFDQLQQRHEENPKDDSIAQQAAKQRFTVENFVRVSESLKTSSCGERLKDIVLENGIIAVAVKHIKEIFAVTGQAGFKSSKEWLSALKLPSVPLILSMLRGLSMGHLPTQTCIDQGGILILLHALEGVSGENEIGARAENLLDTLADKEGNGFLEVKVRALRDATKDEMRRRALRKREELLQGLGMRQELSSDGGERIVVSQPILEGFDDVEEEEDGLACMVCREGYKLRPTDLLGVYSYGKRVNLGVGNSGSARGECVYTTVSYFNIIHFQCHQEAKRADAALKTPKKEWEGAMLRNNESLCNSLFPVKGPSVPLAQYLRYVDQYWDNLSALGRADGSRLRLLTYDIVLMLARFATGASFSADCRGGGRDSNSRFLPFMFQMARHLLDQGGPMQRTNMAKSVSSYISSSSLSTATTPPSDSRPLTPGSQLSSSGTEETVQFMMVNSLLSESYESWLQHRRIFLQRGIYHTFMQHAHGRIASLAAESTSSGGKTQDAETLTGDELLSIVKPMLVYTGMIEQLQQFFKANKAKKQVHVEPNKKEGTLSGVELEPWEIVMKEKLLNVKEMVGFSKELISWLDEINSATDLQEAFDIVGVLADVLSGGVTQCDQFVRSAIDVGNGKG</sequence>
<evidence type="ECO:0000256" key="5">
    <source>
        <dbReference type="PROSITE-ProRule" id="PRU00508"/>
    </source>
</evidence>
<evidence type="ECO:0000313" key="9">
    <source>
        <dbReference type="Proteomes" id="UP000694864"/>
    </source>
</evidence>
<evidence type="ECO:0000256" key="3">
    <source>
        <dbReference type="ARBA" id="ARBA00022771"/>
    </source>
</evidence>
<dbReference type="InterPro" id="IPR036322">
    <property type="entry name" value="WD40_repeat_dom_sf"/>
</dbReference>
<evidence type="ECO:0000256" key="7">
    <source>
        <dbReference type="SAM" id="MobiDB-lite"/>
    </source>
</evidence>
<evidence type="ECO:0000256" key="6">
    <source>
        <dbReference type="PROSITE-ProRule" id="PRU01388"/>
    </source>
</evidence>
<comment type="similarity">
    <text evidence="1 6">Belongs to the UBR4 family.</text>
</comment>
<keyword evidence="4" id="KW-0862">Zinc</keyword>
<keyword evidence="9" id="KW-1185">Reference proteome</keyword>
<name>A0ABM1RP33_CAMSA</name>
<evidence type="ECO:0000256" key="2">
    <source>
        <dbReference type="ARBA" id="ARBA00022723"/>
    </source>
</evidence>
<dbReference type="GeneID" id="104746011"/>
<feature type="compositionally biased region" description="Acidic residues" evidence="7">
    <location>
        <begin position="1533"/>
        <end position="1543"/>
    </location>
</feature>
<dbReference type="SUPFAM" id="SSF50978">
    <property type="entry name" value="WD40 repeat-like"/>
    <property type="match status" value="1"/>
</dbReference>
<evidence type="ECO:0000313" key="10">
    <source>
        <dbReference type="RefSeq" id="XP_019100771.1"/>
    </source>
</evidence>
<dbReference type="PANTHER" id="PTHR21725:SF1">
    <property type="entry name" value="E3 UBIQUITIN-PROTEIN LIGASE UBR4"/>
    <property type="match status" value="1"/>
</dbReference>
<feature type="region of interest" description="Disordered" evidence="7">
    <location>
        <begin position="3216"/>
        <end position="3242"/>
    </location>
</feature>
<keyword evidence="2" id="KW-0479">Metal-binding</keyword>
<feature type="compositionally biased region" description="Polar residues" evidence="7">
    <location>
        <begin position="3233"/>
        <end position="3242"/>
    </location>
</feature>
<accession>A0ABM1RP33</accession>
<keyword evidence="3 6" id="KW-0863">Zinc-finger</keyword>
<dbReference type="Pfam" id="PF13764">
    <property type="entry name" value="E3_UbLigase_R4"/>
    <property type="match status" value="1"/>
</dbReference>
<organism evidence="9 10">
    <name type="scientific">Camelina sativa</name>
    <name type="common">False flax</name>
    <name type="synonym">Myagrum sativum</name>
    <dbReference type="NCBI Taxonomy" id="90675"/>
    <lineage>
        <taxon>Eukaryota</taxon>
        <taxon>Viridiplantae</taxon>
        <taxon>Streptophyta</taxon>
        <taxon>Embryophyta</taxon>
        <taxon>Tracheophyta</taxon>
        <taxon>Spermatophyta</taxon>
        <taxon>Magnoliopsida</taxon>
        <taxon>eudicotyledons</taxon>
        <taxon>Gunneridae</taxon>
        <taxon>Pentapetalae</taxon>
        <taxon>rosids</taxon>
        <taxon>malvids</taxon>
        <taxon>Brassicales</taxon>
        <taxon>Brassicaceae</taxon>
        <taxon>Camelineae</taxon>
        <taxon>Camelina</taxon>
    </lineage>
</organism>
<reference evidence="10" key="2">
    <citation type="submission" date="2025-08" db="UniProtKB">
        <authorList>
            <consortium name="RefSeq"/>
        </authorList>
    </citation>
    <scope>IDENTIFICATION</scope>
    <source>
        <tissue evidence="10">Leaf</tissue>
    </source>
</reference>
<feature type="zinc finger region" description="UBR-type" evidence="5">
    <location>
        <begin position="1567"/>
        <end position="1638"/>
    </location>
</feature>
<gene>
    <name evidence="10" type="primary">LOC104746011</name>
</gene>
<dbReference type="PROSITE" id="PS52043">
    <property type="entry name" value="UBR4_E3"/>
    <property type="match status" value="1"/>
</dbReference>
<dbReference type="RefSeq" id="XP_019100771.1">
    <property type="nucleotide sequence ID" value="XM_019245226.1"/>
</dbReference>
<feature type="domain" description="UBR-type" evidence="8">
    <location>
        <begin position="1567"/>
        <end position="1638"/>
    </location>
</feature>
<dbReference type="Proteomes" id="UP000694864">
    <property type="component" value="Chromosome 1"/>
</dbReference>
<dbReference type="SMART" id="SM00396">
    <property type="entry name" value="ZnF_UBR1"/>
    <property type="match status" value="1"/>
</dbReference>
<feature type="region of interest" description="UBR4 E3 catalytic module" evidence="6">
    <location>
        <begin position="2896"/>
        <end position="3426"/>
    </location>
</feature>